<dbReference type="GO" id="GO:0008652">
    <property type="term" value="P:amino acid biosynthetic process"/>
    <property type="evidence" value="ECO:0007669"/>
    <property type="project" value="UniProtKB-KW"/>
</dbReference>
<dbReference type="InterPro" id="IPR050857">
    <property type="entry name" value="D-2-hydroxyacid_DH"/>
</dbReference>
<feature type="domain" description="D-isomer specific 2-hydroxyacid dehydrogenase NAD-binding" evidence="7">
    <location>
        <begin position="106"/>
        <end position="282"/>
    </location>
</feature>
<dbReference type="PROSITE" id="PS00065">
    <property type="entry name" value="D_2_HYDROXYACID_DH_1"/>
    <property type="match status" value="1"/>
</dbReference>
<dbReference type="PANTHER" id="PTHR42789:SF1">
    <property type="entry name" value="D-ISOMER SPECIFIC 2-HYDROXYACID DEHYDROGENASE FAMILY PROTEIN (AFU_ORTHOLOGUE AFUA_6G10090)"/>
    <property type="match status" value="1"/>
</dbReference>
<keyword evidence="4" id="KW-0520">NAD</keyword>
<reference evidence="8 9" key="1">
    <citation type="submission" date="2020-01" db="EMBL/GenBank/DDBJ databases">
        <title>Genome analysis of Anaerocolumna sp. CBA3638.</title>
        <authorList>
            <person name="Kim J."/>
            <person name="Roh S.W."/>
        </authorList>
    </citation>
    <scope>NUCLEOTIDE SEQUENCE [LARGE SCALE GENOMIC DNA]</scope>
    <source>
        <strain evidence="8 9">CBA3638</strain>
    </source>
</reference>
<keyword evidence="2" id="KW-0028">Amino-acid biosynthesis</keyword>
<dbReference type="PROSITE" id="PS00670">
    <property type="entry name" value="D_2_HYDROXYACID_DH_2"/>
    <property type="match status" value="1"/>
</dbReference>
<accession>A0A6P1TP40</accession>
<organism evidence="8 9">
    <name type="scientific">Anaerocolumna sedimenticola</name>
    <dbReference type="NCBI Taxonomy" id="2696063"/>
    <lineage>
        <taxon>Bacteria</taxon>
        <taxon>Bacillati</taxon>
        <taxon>Bacillota</taxon>
        <taxon>Clostridia</taxon>
        <taxon>Lachnospirales</taxon>
        <taxon>Lachnospiraceae</taxon>
        <taxon>Anaerocolumna</taxon>
    </lineage>
</organism>
<dbReference type="RefSeq" id="WP_161838401.1">
    <property type="nucleotide sequence ID" value="NZ_CP048000.1"/>
</dbReference>
<keyword evidence="3 5" id="KW-0560">Oxidoreductase</keyword>
<dbReference type="SUPFAM" id="SSF52283">
    <property type="entry name" value="Formate/glycerate dehydrogenase catalytic domain-like"/>
    <property type="match status" value="1"/>
</dbReference>
<dbReference type="PANTHER" id="PTHR42789">
    <property type="entry name" value="D-ISOMER SPECIFIC 2-HYDROXYACID DEHYDROGENASE FAMILY PROTEIN (AFU_ORTHOLOGUE AFUA_6G10090)"/>
    <property type="match status" value="1"/>
</dbReference>
<evidence type="ECO:0000256" key="4">
    <source>
        <dbReference type="ARBA" id="ARBA00023027"/>
    </source>
</evidence>
<dbReference type="EMBL" id="CP048000">
    <property type="protein sequence ID" value="QHQ61576.1"/>
    <property type="molecule type" value="Genomic_DNA"/>
</dbReference>
<dbReference type="InterPro" id="IPR006139">
    <property type="entry name" value="D-isomer_2_OHA_DH_cat_dom"/>
</dbReference>
<dbReference type="SUPFAM" id="SSF51735">
    <property type="entry name" value="NAD(P)-binding Rossmann-fold domains"/>
    <property type="match status" value="1"/>
</dbReference>
<dbReference type="InterPro" id="IPR029752">
    <property type="entry name" value="D-isomer_DH_CS1"/>
</dbReference>
<evidence type="ECO:0000256" key="2">
    <source>
        <dbReference type="ARBA" id="ARBA00022605"/>
    </source>
</evidence>
<evidence type="ECO:0000256" key="1">
    <source>
        <dbReference type="ARBA" id="ARBA00005854"/>
    </source>
</evidence>
<dbReference type="CDD" id="cd12173">
    <property type="entry name" value="PGDH_4"/>
    <property type="match status" value="1"/>
</dbReference>
<proteinExistence type="inferred from homology"/>
<dbReference type="GO" id="GO:0051287">
    <property type="term" value="F:NAD binding"/>
    <property type="evidence" value="ECO:0007669"/>
    <property type="project" value="InterPro"/>
</dbReference>
<dbReference type="InterPro" id="IPR006140">
    <property type="entry name" value="D-isomer_DH_NAD-bd"/>
</dbReference>
<evidence type="ECO:0000313" key="8">
    <source>
        <dbReference type="EMBL" id="QHQ61576.1"/>
    </source>
</evidence>
<feature type="domain" description="D-isomer specific 2-hydroxyacid dehydrogenase catalytic" evidence="6">
    <location>
        <begin position="5"/>
        <end position="314"/>
    </location>
</feature>
<dbReference type="Gene3D" id="3.40.50.720">
    <property type="entry name" value="NAD(P)-binding Rossmann-like Domain"/>
    <property type="match status" value="2"/>
</dbReference>
<dbReference type="Pfam" id="PF02826">
    <property type="entry name" value="2-Hacid_dh_C"/>
    <property type="match status" value="1"/>
</dbReference>
<dbReference type="Pfam" id="PF00389">
    <property type="entry name" value="2-Hacid_dh"/>
    <property type="match status" value="1"/>
</dbReference>
<dbReference type="InterPro" id="IPR036291">
    <property type="entry name" value="NAD(P)-bd_dom_sf"/>
</dbReference>
<dbReference type="AlphaFoldDB" id="A0A6P1TP40"/>
<dbReference type="InterPro" id="IPR029753">
    <property type="entry name" value="D-isomer_DH_CS"/>
</dbReference>
<keyword evidence="9" id="KW-1185">Reference proteome</keyword>
<dbReference type="KEGG" id="anr:Ana3638_12980"/>
<dbReference type="GO" id="GO:0016616">
    <property type="term" value="F:oxidoreductase activity, acting on the CH-OH group of donors, NAD or NADP as acceptor"/>
    <property type="evidence" value="ECO:0007669"/>
    <property type="project" value="InterPro"/>
</dbReference>
<protein>
    <submittedName>
        <fullName evidence="8">3-phosphoglycerate dehydrogenase</fullName>
    </submittedName>
</protein>
<evidence type="ECO:0000313" key="9">
    <source>
        <dbReference type="Proteomes" id="UP000464314"/>
    </source>
</evidence>
<gene>
    <name evidence="8" type="ORF">Ana3638_12980</name>
</gene>
<evidence type="ECO:0000259" key="6">
    <source>
        <dbReference type="Pfam" id="PF00389"/>
    </source>
</evidence>
<evidence type="ECO:0000259" key="7">
    <source>
        <dbReference type="Pfam" id="PF02826"/>
    </source>
</evidence>
<evidence type="ECO:0000256" key="5">
    <source>
        <dbReference type="RuleBase" id="RU003719"/>
    </source>
</evidence>
<sequence length="341" mass="37418">MGYKILITEPIDKKGIEYLKEEGYELKMGSGITEEILMEEGADCDGILTRNGNITEKVLTSCKKLKVVAMHGVGVDCIDVDAATRLGIQVTNAASSNQSSVAEYTIGLILMLAKKSIHYNNGLKSGNLEVRKLYGSDVSGKTLGIIGMGNIGTQVAKIAAFGLNMHVIGYNRRIKGKKQTDYALLTDDMDEVISSADFLSLHLPGSISTKHIIGERELSLMKPEAYLINTGRGEIINESALINVLKEHKIMGAALDVFEGNLPKPDNPLLHMEHVIVTPHTAAFTTEALERMAYQAALGITEVLEKRPVSYPVNKIKDSFEENKGITAVMNYYRYEFGNKY</sequence>
<name>A0A6P1TP40_9FIRM</name>
<dbReference type="Proteomes" id="UP000464314">
    <property type="component" value="Chromosome"/>
</dbReference>
<dbReference type="FunFam" id="3.40.50.720:FF:000203">
    <property type="entry name" value="D-3-phosphoglycerate dehydrogenase (SerA)"/>
    <property type="match status" value="1"/>
</dbReference>
<comment type="similarity">
    <text evidence="1 5">Belongs to the D-isomer specific 2-hydroxyacid dehydrogenase family.</text>
</comment>
<evidence type="ECO:0000256" key="3">
    <source>
        <dbReference type="ARBA" id="ARBA00023002"/>
    </source>
</evidence>